<keyword evidence="2" id="KW-1133">Transmembrane helix</keyword>
<dbReference type="RefSeq" id="WP_085087851.1">
    <property type="nucleotide sequence ID" value="NZ_JACKSU010000075.1"/>
</dbReference>
<evidence type="ECO:0000259" key="3">
    <source>
        <dbReference type="Pfam" id="PF14219"/>
    </source>
</evidence>
<feature type="transmembrane region" description="Helical" evidence="2">
    <location>
        <begin position="252"/>
        <end position="273"/>
    </location>
</feature>
<dbReference type="Pfam" id="PF14219">
    <property type="entry name" value="DUF4328"/>
    <property type="match status" value="1"/>
</dbReference>
<dbReference type="AlphaFoldDB" id="A0A1X1WK35"/>
<feature type="region of interest" description="Disordered" evidence="1">
    <location>
        <begin position="36"/>
        <end position="59"/>
    </location>
</feature>
<reference evidence="4 5" key="1">
    <citation type="submission" date="2016-01" db="EMBL/GenBank/DDBJ databases">
        <title>The new phylogeny of the genus Mycobacterium.</title>
        <authorList>
            <person name="Tarcisio F."/>
            <person name="Conor M."/>
            <person name="Antonella G."/>
            <person name="Elisabetta G."/>
            <person name="Giulia F.S."/>
            <person name="Sara T."/>
            <person name="Anna F."/>
            <person name="Clotilde B."/>
            <person name="Roberto B."/>
            <person name="Veronica D.S."/>
            <person name="Fabio R."/>
            <person name="Monica P."/>
            <person name="Olivier J."/>
            <person name="Enrico T."/>
            <person name="Nicola S."/>
        </authorList>
    </citation>
    <scope>NUCLEOTIDE SEQUENCE [LARGE SCALE GENOMIC DNA]</scope>
    <source>
        <strain evidence="4 5">DSM 44160</strain>
    </source>
</reference>
<proteinExistence type="predicted"/>
<keyword evidence="2" id="KW-0472">Membrane</keyword>
<keyword evidence="5" id="KW-1185">Reference proteome</keyword>
<evidence type="ECO:0000313" key="4">
    <source>
        <dbReference type="EMBL" id="ORV86898.1"/>
    </source>
</evidence>
<comment type="caution">
    <text evidence="4">The sequence shown here is derived from an EMBL/GenBank/DDBJ whole genome shotgun (WGS) entry which is preliminary data.</text>
</comment>
<organism evidence="4 5">
    <name type="scientific">Mycobacterium gordonae</name>
    <dbReference type="NCBI Taxonomy" id="1778"/>
    <lineage>
        <taxon>Bacteria</taxon>
        <taxon>Bacillati</taxon>
        <taxon>Actinomycetota</taxon>
        <taxon>Actinomycetes</taxon>
        <taxon>Mycobacteriales</taxon>
        <taxon>Mycobacteriaceae</taxon>
        <taxon>Mycobacterium</taxon>
    </lineage>
</organism>
<feature type="transmembrane region" description="Helical" evidence="2">
    <location>
        <begin position="285"/>
        <end position="305"/>
    </location>
</feature>
<feature type="transmembrane region" description="Helical" evidence="2">
    <location>
        <begin position="129"/>
        <end position="151"/>
    </location>
</feature>
<evidence type="ECO:0000313" key="5">
    <source>
        <dbReference type="Proteomes" id="UP000193928"/>
    </source>
</evidence>
<dbReference type="EMBL" id="LQOY01000078">
    <property type="protein sequence ID" value="ORV86898.1"/>
    <property type="molecule type" value="Genomic_DNA"/>
</dbReference>
<accession>A0A1X1WK35</accession>
<keyword evidence="2" id="KW-0812">Transmembrane</keyword>
<gene>
    <name evidence="4" type="ORF">AWC08_23345</name>
</gene>
<protein>
    <recommendedName>
        <fullName evidence="3">DUF4328 domain-containing protein</fullName>
    </recommendedName>
</protein>
<evidence type="ECO:0000256" key="2">
    <source>
        <dbReference type="SAM" id="Phobius"/>
    </source>
</evidence>
<feature type="domain" description="DUF4328" evidence="3">
    <location>
        <begin position="157"/>
        <end position="310"/>
    </location>
</feature>
<dbReference type="InterPro" id="IPR025565">
    <property type="entry name" value="DUF4328"/>
</dbReference>
<name>A0A1X1WK35_MYCGO</name>
<sequence>MIQVCSQCGTRWNVRERQRSWCPRCRGALMAPLADTPPGDTRWSAQAGPQLPVAPAAPRTPPRLPPGFRWIAVRPGAAPPIRRVRRPLGPTPRYAVIPRWGLVDRVGPAVPTVSDAPVKAGPSPQFVRAVMFATQLVLVGAALMYAVRYGLLIYNRNSLLNSLVAVAADWLGIAASVAAMAATLGSFVVLVAWLIARRAAAFSYHGLPEHRSTRRLWAGCLLPFANLVMAPVYVIELALVEDHYERVRKPIYLWWLAWVVSYAVSLFAIATSLSSDAQGIANNTVLVVFAYVAAAVTVAGVARVFEGFERKPVERPAHRWLVVERDGPTPPVPAAPVELEGQEPAA</sequence>
<feature type="transmembrane region" description="Helical" evidence="2">
    <location>
        <begin position="216"/>
        <end position="240"/>
    </location>
</feature>
<evidence type="ECO:0000256" key="1">
    <source>
        <dbReference type="SAM" id="MobiDB-lite"/>
    </source>
</evidence>
<dbReference type="Proteomes" id="UP000193928">
    <property type="component" value="Unassembled WGS sequence"/>
</dbReference>
<feature type="transmembrane region" description="Helical" evidence="2">
    <location>
        <begin position="163"/>
        <end position="196"/>
    </location>
</feature>
<feature type="region of interest" description="Disordered" evidence="1">
    <location>
        <begin position="325"/>
        <end position="346"/>
    </location>
</feature>